<evidence type="ECO:0000313" key="3">
    <source>
        <dbReference type="EMBL" id="ERM95146.1"/>
    </source>
</evidence>
<sequence length="311" mass="35468">MLFPKYSQPLISGHSQTLVSCHIIKSRGFKFQNITLRIRERKTILRNKPGINGEGASLPKICNKKLVRATNGRIPALEPDTNGGLSRKRKVVEHIFLLKAKRDLSEEKEKDMLDFLYTSQYHMNGIVAISLGRIINPNADNCTHAVFMRFQRREGLEEYYENPFHLRVLAEYVMPYCHGYINLDYEFEVEDDILPIFRKGEDFESGVEFLLMISVLGTAVGQAVEEALAALLSLTNNFGSLIIQATLGSNFNLNDRDYTHGAVMRFPSLDALEKFTSSFEYKDIWRQKFQPITGKALVVYYAVDPIGTQIM</sequence>
<feature type="domain" description="Stress-response A/B barrel" evidence="2">
    <location>
        <begin position="92"/>
        <end position="185"/>
    </location>
</feature>
<dbReference type="AlphaFoldDB" id="W1NI54"/>
<dbReference type="Pfam" id="PF07876">
    <property type="entry name" value="Dabb"/>
    <property type="match status" value="1"/>
</dbReference>
<dbReference type="STRING" id="13333.W1NI54"/>
<accession>W1NI54</accession>
<protein>
    <recommendedName>
        <fullName evidence="2">Stress-response A/B barrel domain-containing protein</fullName>
    </recommendedName>
</protein>
<dbReference type="Proteomes" id="UP000017836">
    <property type="component" value="Unassembled WGS sequence"/>
</dbReference>
<comment type="subunit">
    <text evidence="1">Homodimer.</text>
</comment>
<dbReference type="HOGENOM" id="CLU_077793_0_0_1"/>
<reference evidence="4" key="1">
    <citation type="journal article" date="2013" name="Science">
        <title>The Amborella genome and the evolution of flowering plants.</title>
        <authorList>
            <consortium name="Amborella Genome Project"/>
        </authorList>
    </citation>
    <scope>NUCLEOTIDE SEQUENCE [LARGE SCALE GENOMIC DNA]</scope>
</reference>
<proteinExistence type="predicted"/>
<dbReference type="Gene3D" id="3.30.70.100">
    <property type="match status" value="2"/>
</dbReference>
<evidence type="ECO:0000256" key="1">
    <source>
        <dbReference type="ARBA" id="ARBA00011738"/>
    </source>
</evidence>
<dbReference type="EMBL" id="KI397501">
    <property type="protein sequence ID" value="ERM95146.1"/>
    <property type="molecule type" value="Genomic_DNA"/>
</dbReference>
<dbReference type="SMART" id="SM00886">
    <property type="entry name" value="Dabb"/>
    <property type="match status" value="2"/>
</dbReference>
<evidence type="ECO:0000313" key="4">
    <source>
        <dbReference type="Proteomes" id="UP000017836"/>
    </source>
</evidence>
<keyword evidence="4" id="KW-1185">Reference proteome</keyword>
<feature type="domain" description="Stress-response A/B barrel" evidence="2">
    <location>
        <begin position="207"/>
        <end position="301"/>
    </location>
</feature>
<dbReference type="InterPro" id="IPR044662">
    <property type="entry name" value="HS1/DABB1-like"/>
</dbReference>
<dbReference type="PANTHER" id="PTHR33178:SF5">
    <property type="entry name" value="EXPRESSED PROTEIN"/>
    <property type="match status" value="1"/>
</dbReference>
<evidence type="ECO:0000259" key="2">
    <source>
        <dbReference type="PROSITE" id="PS51502"/>
    </source>
</evidence>
<dbReference type="Gramene" id="ERM95146">
    <property type="protein sequence ID" value="ERM95146"/>
    <property type="gene ID" value="AMTR_s00009p00261490"/>
</dbReference>
<dbReference type="PROSITE" id="PS51502">
    <property type="entry name" value="S_R_A_B_BARREL"/>
    <property type="match status" value="2"/>
</dbReference>
<dbReference type="InterPro" id="IPR013097">
    <property type="entry name" value="Dabb"/>
</dbReference>
<gene>
    <name evidence="3" type="ORF">AMTR_s00009p00261490</name>
</gene>
<dbReference type="InterPro" id="IPR011008">
    <property type="entry name" value="Dimeric_a/b-barrel"/>
</dbReference>
<dbReference type="PROSITE" id="PS51257">
    <property type="entry name" value="PROKAR_LIPOPROTEIN"/>
    <property type="match status" value="1"/>
</dbReference>
<name>W1NI54_AMBTC</name>
<dbReference type="PANTHER" id="PTHR33178">
    <property type="match status" value="1"/>
</dbReference>
<dbReference type="eggNOG" id="ENOG502QPSK">
    <property type="taxonomic scope" value="Eukaryota"/>
</dbReference>
<organism evidence="3 4">
    <name type="scientific">Amborella trichopoda</name>
    <dbReference type="NCBI Taxonomy" id="13333"/>
    <lineage>
        <taxon>Eukaryota</taxon>
        <taxon>Viridiplantae</taxon>
        <taxon>Streptophyta</taxon>
        <taxon>Embryophyta</taxon>
        <taxon>Tracheophyta</taxon>
        <taxon>Spermatophyta</taxon>
        <taxon>Magnoliopsida</taxon>
        <taxon>Amborellales</taxon>
        <taxon>Amborellaceae</taxon>
        <taxon>Amborella</taxon>
    </lineage>
</organism>
<dbReference type="OMA" id="YCHGLIN"/>
<dbReference type="SUPFAM" id="SSF54909">
    <property type="entry name" value="Dimeric alpha+beta barrel"/>
    <property type="match status" value="2"/>
</dbReference>